<evidence type="ECO:0000313" key="2">
    <source>
        <dbReference type="EMBL" id="MYM99028.1"/>
    </source>
</evidence>
<protein>
    <submittedName>
        <fullName evidence="2">Acetyl-CoA carboxylase biotin carboxyl carrier protein</fullName>
        <ecNumber evidence="2">6.4.1.2</ecNumber>
    </submittedName>
</protein>
<dbReference type="Proteomes" id="UP000447355">
    <property type="component" value="Unassembled WGS sequence"/>
</dbReference>
<name>A0A845H0M2_9BURK</name>
<organism evidence="2 3">
    <name type="scientific">Duganella vulcania</name>
    <dbReference type="NCBI Taxonomy" id="2692166"/>
    <lineage>
        <taxon>Bacteria</taxon>
        <taxon>Pseudomonadati</taxon>
        <taxon>Pseudomonadota</taxon>
        <taxon>Betaproteobacteria</taxon>
        <taxon>Burkholderiales</taxon>
        <taxon>Oxalobacteraceae</taxon>
        <taxon>Telluria group</taxon>
        <taxon>Duganella</taxon>
    </lineage>
</organism>
<sequence length="30" mass="2784">EAPAPACDSAAPEAAPAEAAPPAGPQKKIG</sequence>
<dbReference type="AlphaFoldDB" id="A0A845H0M2"/>
<keyword evidence="2" id="KW-0436">Ligase</keyword>
<gene>
    <name evidence="2" type="ORF">GTP90_34810</name>
</gene>
<evidence type="ECO:0000313" key="3">
    <source>
        <dbReference type="Proteomes" id="UP000447355"/>
    </source>
</evidence>
<feature type="non-terminal residue" evidence="2">
    <location>
        <position position="1"/>
    </location>
</feature>
<feature type="region of interest" description="Disordered" evidence="1">
    <location>
        <begin position="1"/>
        <end position="30"/>
    </location>
</feature>
<dbReference type="GO" id="GO:0003989">
    <property type="term" value="F:acetyl-CoA carboxylase activity"/>
    <property type="evidence" value="ECO:0007669"/>
    <property type="project" value="UniProtKB-EC"/>
</dbReference>
<accession>A0A845H0M2</accession>
<dbReference type="EC" id="6.4.1.2" evidence="2"/>
<comment type="caution">
    <text evidence="2">The sequence shown here is derived from an EMBL/GenBank/DDBJ whole genome shotgun (WGS) entry which is preliminary data.</text>
</comment>
<evidence type="ECO:0000256" key="1">
    <source>
        <dbReference type="SAM" id="MobiDB-lite"/>
    </source>
</evidence>
<feature type="compositionally biased region" description="Low complexity" evidence="1">
    <location>
        <begin position="1"/>
        <end position="21"/>
    </location>
</feature>
<dbReference type="EMBL" id="WWCX01000184">
    <property type="protein sequence ID" value="MYM99028.1"/>
    <property type="molecule type" value="Genomic_DNA"/>
</dbReference>
<proteinExistence type="predicted"/>
<reference evidence="2" key="1">
    <citation type="submission" date="2019-12" db="EMBL/GenBank/DDBJ databases">
        <title>Novel species isolated from a subtropical stream in China.</title>
        <authorList>
            <person name="Lu H."/>
        </authorList>
    </citation>
    <scope>NUCLEOTIDE SEQUENCE [LARGE SCALE GENOMIC DNA]</scope>
    <source>
        <strain evidence="2">FT81W</strain>
    </source>
</reference>